<accession>A0A3P7MC23</accession>
<organism evidence="1 2">
    <name type="scientific">Dibothriocephalus latus</name>
    <name type="common">Fish tapeworm</name>
    <name type="synonym">Diphyllobothrium latum</name>
    <dbReference type="NCBI Taxonomy" id="60516"/>
    <lineage>
        <taxon>Eukaryota</taxon>
        <taxon>Metazoa</taxon>
        <taxon>Spiralia</taxon>
        <taxon>Lophotrochozoa</taxon>
        <taxon>Platyhelminthes</taxon>
        <taxon>Cestoda</taxon>
        <taxon>Eucestoda</taxon>
        <taxon>Diphyllobothriidea</taxon>
        <taxon>Diphyllobothriidae</taxon>
        <taxon>Dibothriocephalus</taxon>
    </lineage>
</organism>
<evidence type="ECO:0000313" key="2">
    <source>
        <dbReference type="Proteomes" id="UP000281553"/>
    </source>
</evidence>
<dbReference type="EMBL" id="UYRU01070600">
    <property type="protein sequence ID" value="VDN19998.1"/>
    <property type="molecule type" value="Genomic_DNA"/>
</dbReference>
<gene>
    <name evidence="1" type="ORF">DILT_LOCUS13531</name>
</gene>
<proteinExistence type="predicted"/>
<dbReference type="Proteomes" id="UP000281553">
    <property type="component" value="Unassembled WGS sequence"/>
</dbReference>
<sequence length="119" mass="13207">MKFLKKFCRTGKKTVKVGQQAVVARKTAEKAALSDLEFKVSPARLQWRSSRRREANRLTVCVNDAKNGLPRVLYFYTFLGAHGRLLGATGTVVINLHRLPRQGNAVASALLCPPLDLMV</sequence>
<dbReference type="AlphaFoldDB" id="A0A3P7MC23"/>
<evidence type="ECO:0000313" key="1">
    <source>
        <dbReference type="EMBL" id="VDN19998.1"/>
    </source>
</evidence>
<name>A0A3P7MC23_DIBLA</name>
<protein>
    <submittedName>
        <fullName evidence="1">Uncharacterized protein</fullName>
    </submittedName>
</protein>
<keyword evidence="2" id="KW-1185">Reference proteome</keyword>
<reference evidence="1 2" key="1">
    <citation type="submission" date="2018-11" db="EMBL/GenBank/DDBJ databases">
        <authorList>
            <consortium name="Pathogen Informatics"/>
        </authorList>
    </citation>
    <scope>NUCLEOTIDE SEQUENCE [LARGE SCALE GENOMIC DNA]</scope>
</reference>